<dbReference type="GO" id="GO:1990904">
    <property type="term" value="C:ribonucleoprotein complex"/>
    <property type="evidence" value="ECO:0007669"/>
    <property type="project" value="UniProtKB-KW"/>
</dbReference>
<proteinExistence type="inferred from homology"/>
<evidence type="ECO:0000256" key="3">
    <source>
        <dbReference type="ARBA" id="ARBA00022980"/>
    </source>
</evidence>
<organism evidence="7">
    <name type="scientific">candidate division WOR-3 bacterium</name>
    <dbReference type="NCBI Taxonomy" id="2052148"/>
    <lineage>
        <taxon>Bacteria</taxon>
        <taxon>Bacteria division WOR-3</taxon>
    </lineage>
</organism>
<dbReference type="GO" id="GO:0005840">
    <property type="term" value="C:ribosome"/>
    <property type="evidence" value="ECO:0007669"/>
    <property type="project" value="UniProtKB-KW"/>
</dbReference>
<reference evidence="7" key="1">
    <citation type="journal article" date="2020" name="mSystems">
        <title>Genome- and Community-Level Interaction Insights into Carbon Utilization and Element Cycling Functions of Hydrothermarchaeota in Hydrothermal Sediment.</title>
        <authorList>
            <person name="Zhou Z."/>
            <person name="Liu Y."/>
            <person name="Xu W."/>
            <person name="Pan J."/>
            <person name="Luo Z.H."/>
            <person name="Li M."/>
        </authorList>
    </citation>
    <scope>NUCLEOTIDE SEQUENCE [LARGE SCALE GENOMIC DNA]</scope>
    <source>
        <strain evidence="7">SpSt-906</strain>
    </source>
</reference>
<evidence type="ECO:0000313" key="7">
    <source>
        <dbReference type="EMBL" id="HGE99237.1"/>
    </source>
</evidence>
<comment type="caution">
    <text evidence="7">The sequence shown here is derived from an EMBL/GenBank/DDBJ whole genome shotgun (WGS) entry which is preliminary data.</text>
</comment>
<keyword evidence="3 6" id="KW-0689">Ribosomal protein</keyword>
<dbReference type="GO" id="GO:0019843">
    <property type="term" value="F:rRNA binding"/>
    <property type="evidence" value="ECO:0007669"/>
    <property type="project" value="UniProtKB-UniRule"/>
</dbReference>
<comment type="function">
    <text evidence="6">Binds directly to 16S ribosomal RNA.</text>
</comment>
<dbReference type="SUPFAM" id="SSF46992">
    <property type="entry name" value="Ribosomal protein S20"/>
    <property type="match status" value="1"/>
</dbReference>
<evidence type="ECO:0000256" key="4">
    <source>
        <dbReference type="ARBA" id="ARBA00023274"/>
    </source>
</evidence>
<gene>
    <name evidence="6" type="primary">rpsT</name>
    <name evidence="7" type="ORF">ENX07_04105</name>
</gene>
<sequence length="86" mass="9746">MLAKRSKSVLKNIRKSRVRTARNKARKRELKKALKEFKLAGNRDVALSLLPKVQSIIDKAAKWGIIHKNKAGRLKAKLAKSLAEMK</sequence>
<evidence type="ECO:0000256" key="2">
    <source>
        <dbReference type="ARBA" id="ARBA00022884"/>
    </source>
</evidence>
<dbReference type="InterPro" id="IPR002583">
    <property type="entry name" value="Ribosomal_bS20"/>
</dbReference>
<dbReference type="NCBIfam" id="TIGR00029">
    <property type="entry name" value="S20"/>
    <property type="match status" value="1"/>
</dbReference>
<keyword evidence="4 6" id="KW-0687">Ribonucleoprotein</keyword>
<dbReference type="Gene3D" id="1.20.58.110">
    <property type="entry name" value="Ribosomal protein S20"/>
    <property type="match status" value="1"/>
</dbReference>
<keyword evidence="2 6" id="KW-0694">RNA-binding</keyword>
<dbReference type="GO" id="GO:0006412">
    <property type="term" value="P:translation"/>
    <property type="evidence" value="ECO:0007669"/>
    <property type="project" value="UniProtKB-UniRule"/>
</dbReference>
<name>A0A7C3YZZ9_UNCW3</name>
<evidence type="ECO:0000256" key="1">
    <source>
        <dbReference type="ARBA" id="ARBA00022730"/>
    </source>
</evidence>
<accession>A0A7C3YZZ9</accession>
<comment type="similarity">
    <text evidence="6">Belongs to the bacterial ribosomal protein bS20 family.</text>
</comment>
<evidence type="ECO:0000256" key="6">
    <source>
        <dbReference type="HAMAP-Rule" id="MF_00500"/>
    </source>
</evidence>
<dbReference type="AlphaFoldDB" id="A0A7C3YZZ9"/>
<dbReference type="InterPro" id="IPR036510">
    <property type="entry name" value="Ribosomal_bS20_sf"/>
</dbReference>
<dbReference type="EMBL" id="DTMQ01000026">
    <property type="protein sequence ID" value="HGE99237.1"/>
    <property type="molecule type" value="Genomic_DNA"/>
</dbReference>
<dbReference type="HAMAP" id="MF_00500">
    <property type="entry name" value="Ribosomal_bS20"/>
    <property type="match status" value="1"/>
</dbReference>
<dbReference type="GO" id="GO:0003735">
    <property type="term" value="F:structural constituent of ribosome"/>
    <property type="evidence" value="ECO:0007669"/>
    <property type="project" value="InterPro"/>
</dbReference>
<evidence type="ECO:0000256" key="5">
    <source>
        <dbReference type="ARBA" id="ARBA00035136"/>
    </source>
</evidence>
<protein>
    <recommendedName>
        <fullName evidence="5 6">Small ribosomal subunit protein bS20</fullName>
    </recommendedName>
</protein>
<dbReference type="Pfam" id="PF01649">
    <property type="entry name" value="Ribosomal_S20p"/>
    <property type="match status" value="1"/>
</dbReference>
<keyword evidence="1 6" id="KW-0699">rRNA-binding</keyword>